<keyword evidence="12" id="KW-1185">Reference proteome</keyword>
<organism evidence="11 12">
    <name type="scientific">Sediminibacillus albus</name>
    <dbReference type="NCBI Taxonomy" id="407036"/>
    <lineage>
        <taxon>Bacteria</taxon>
        <taxon>Bacillati</taxon>
        <taxon>Bacillota</taxon>
        <taxon>Bacilli</taxon>
        <taxon>Bacillales</taxon>
        <taxon>Bacillaceae</taxon>
        <taxon>Sediminibacillus</taxon>
    </lineage>
</organism>
<evidence type="ECO:0000256" key="7">
    <source>
        <dbReference type="ARBA" id="ARBA00022989"/>
    </source>
</evidence>
<dbReference type="InterPro" id="IPR035906">
    <property type="entry name" value="MetI-like_sf"/>
</dbReference>
<dbReference type="GO" id="GO:0022857">
    <property type="term" value="F:transmembrane transporter activity"/>
    <property type="evidence" value="ECO:0007669"/>
    <property type="project" value="InterPro"/>
</dbReference>
<dbReference type="InterPro" id="IPR043429">
    <property type="entry name" value="ArtM/GltK/GlnP/TcyL/YhdX-like"/>
</dbReference>
<dbReference type="GO" id="GO:0043190">
    <property type="term" value="C:ATP-binding cassette (ABC) transporter complex"/>
    <property type="evidence" value="ECO:0007669"/>
    <property type="project" value="InterPro"/>
</dbReference>
<keyword evidence="7 9" id="KW-1133">Transmembrane helix</keyword>
<dbReference type="PANTHER" id="PTHR30614">
    <property type="entry name" value="MEMBRANE COMPONENT OF AMINO ACID ABC TRANSPORTER"/>
    <property type="match status" value="1"/>
</dbReference>
<dbReference type="AlphaFoldDB" id="A0A1G8YA93"/>
<dbReference type="InterPro" id="IPR000515">
    <property type="entry name" value="MetI-like"/>
</dbReference>
<evidence type="ECO:0000256" key="6">
    <source>
        <dbReference type="ARBA" id="ARBA00022970"/>
    </source>
</evidence>
<comment type="similarity">
    <text evidence="2">Belongs to the binding-protein-dependent transport system permease family. HisMQ subfamily.</text>
</comment>
<keyword evidence="6" id="KW-0029">Amino-acid transport</keyword>
<evidence type="ECO:0000256" key="9">
    <source>
        <dbReference type="RuleBase" id="RU363032"/>
    </source>
</evidence>
<feature type="transmembrane region" description="Helical" evidence="9">
    <location>
        <begin position="157"/>
        <end position="177"/>
    </location>
</feature>
<protein>
    <submittedName>
        <fullName evidence="11">Glutamine transport system permease protein</fullName>
    </submittedName>
</protein>
<keyword evidence="3 9" id="KW-0813">Transport</keyword>
<keyword evidence="5 9" id="KW-0812">Transmembrane</keyword>
<feature type="transmembrane region" description="Helical" evidence="9">
    <location>
        <begin position="23"/>
        <end position="47"/>
    </location>
</feature>
<accession>A0A1G8YA93</accession>
<dbReference type="STRING" id="407036.SAMN05216243_1493"/>
<gene>
    <name evidence="11" type="ORF">SAMN05216243_1493</name>
</gene>
<dbReference type="SUPFAM" id="SSF161098">
    <property type="entry name" value="MetI-like"/>
    <property type="match status" value="1"/>
</dbReference>
<dbReference type="NCBIfam" id="TIGR01726">
    <property type="entry name" value="HEQRo_perm_3TM"/>
    <property type="match status" value="1"/>
</dbReference>
<evidence type="ECO:0000313" key="12">
    <source>
        <dbReference type="Proteomes" id="UP000198694"/>
    </source>
</evidence>
<dbReference type="CDD" id="cd06261">
    <property type="entry name" value="TM_PBP2"/>
    <property type="match status" value="1"/>
</dbReference>
<dbReference type="Gene3D" id="1.10.3720.10">
    <property type="entry name" value="MetI-like"/>
    <property type="match status" value="1"/>
</dbReference>
<dbReference type="RefSeq" id="WP_175559283.1">
    <property type="nucleotide sequence ID" value="NZ_FNFL01000002.1"/>
</dbReference>
<dbReference type="Pfam" id="PF00528">
    <property type="entry name" value="BPD_transp_1"/>
    <property type="match status" value="1"/>
</dbReference>
<dbReference type="Proteomes" id="UP000198694">
    <property type="component" value="Unassembled WGS sequence"/>
</dbReference>
<evidence type="ECO:0000256" key="5">
    <source>
        <dbReference type="ARBA" id="ARBA00022692"/>
    </source>
</evidence>
<dbReference type="GO" id="GO:0006865">
    <property type="term" value="P:amino acid transport"/>
    <property type="evidence" value="ECO:0007669"/>
    <property type="project" value="UniProtKB-KW"/>
</dbReference>
<feature type="transmembrane region" description="Helical" evidence="9">
    <location>
        <begin position="189"/>
        <end position="211"/>
    </location>
</feature>
<dbReference type="FunFam" id="1.10.3720.10:FF:000033">
    <property type="entry name" value="Polar amino acid ABC transporter permease"/>
    <property type="match status" value="1"/>
</dbReference>
<evidence type="ECO:0000256" key="8">
    <source>
        <dbReference type="ARBA" id="ARBA00023136"/>
    </source>
</evidence>
<dbReference type="InterPro" id="IPR010065">
    <property type="entry name" value="AA_ABC_transptr_permease_3TM"/>
</dbReference>
<evidence type="ECO:0000256" key="4">
    <source>
        <dbReference type="ARBA" id="ARBA00022475"/>
    </source>
</evidence>
<feature type="domain" description="ABC transmembrane type-1" evidence="10">
    <location>
        <begin position="21"/>
        <end position="211"/>
    </location>
</feature>
<evidence type="ECO:0000313" key="11">
    <source>
        <dbReference type="EMBL" id="SDJ99617.1"/>
    </source>
</evidence>
<keyword evidence="8 9" id="KW-0472">Membrane</keyword>
<reference evidence="11 12" key="1">
    <citation type="submission" date="2016-10" db="EMBL/GenBank/DDBJ databases">
        <authorList>
            <person name="de Groot N.N."/>
        </authorList>
    </citation>
    <scope>NUCLEOTIDE SEQUENCE [LARGE SCALE GENOMIC DNA]</scope>
    <source>
        <strain evidence="11 12">CGMCC 1.6502</strain>
    </source>
</reference>
<dbReference type="EMBL" id="FNFL01000002">
    <property type="protein sequence ID" value="SDJ99617.1"/>
    <property type="molecule type" value="Genomic_DNA"/>
</dbReference>
<evidence type="ECO:0000259" key="10">
    <source>
        <dbReference type="PROSITE" id="PS50928"/>
    </source>
</evidence>
<evidence type="ECO:0000256" key="2">
    <source>
        <dbReference type="ARBA" id="ARBA00010072"/>
    </source>
</evidence>
<feature type="transmembrane region" description="Helical" evidence="9">
    <location>
        <begin position="84"/>
        <end position="108"/>
    </location>
</feature>
<evidence type="ECO:0000256" key="1">
    <source>
        <dbReference type="ARBA" id="ARBA00004651"/>
    </source>
</evidence>
<name>A0A1G8YA93_9BACI</name>
<sequence>MIDAILESPYIDSLPTLFEGLKMTLLITISGLFLGFILGGIVGLGRLSNSKILRGLSTVYVEIVRGTPILAQVLFIYYGLTEDLIGISINALTAAIVAITINAAAYIAEIVRGAVYSIEKGQQEAGRSLGLTERQTMRYIIWPQAFKRMIPPLGNQFVISLKDTSLFSVIAVAEVLYMGKQYYNVTFEIFETLVMVCVLYLVITIPTSVYLRHLERKLDV</sequence>
<dbReference type="PROSITE" id="PS50928">
    <property type="entry name" value="ABC_TM1"/>
    <property type="match status" value="1"/>
</dbReference>
<evidence type="ECO:0000256" key="3">
    <source>
        <dbReference type="ARBA" id="ARBA00022448"/>
    </source>
</evidence>
<proteinExistence type="inferred from homology"/>
<comment type="subcellular location">
    <subcellularLocation>
        <location evidence="1 9">Cell membrane</location>
        <topology evidence="1 9">Multi-pass membrane protein</topology>
    </subcellularLocation>
</comment>
<keyword evidence="4" id="KW-1003">Cell membrane</keyword>
<dbReference type="PANTHER" id="PTHR30614:SF20">
    <property type="entry name" value="GLUTAMINE TRANSPORT SYSTEM PERMEASE PROTEIN GLNP"/>
    <property type="match status" value="1"/>
</dbReference>
<feature type="transmembrane region" description="Helical" evidence="9">
    <location>
        <begin position="59"/>
        <end position="78"/>
    </location>
</feature>